<comment type="caution">
    <text evidence="1">The sequence shown here is derived from an EMBL/GenBank/DDBJ whole genome shotgun (WGS) entry which is preliminary data.</text>
</comment>
<accession>A0A813AK36</accession>
<dbReference type="AlphaFoldDB" id="A0A813AK36"/>
<keyword evidence="2" id="KW-1185">Reference proteome</keyword>
<dbReference type="OrthoDB" id="407773at2759"/>
<dbReference type="EMBL" id="CAJNJA010060735">
    <property type="protein sequence ID" value="CAE7871583.1"/>
    <property type="molecule type" value="Genomic_DNA"/>
</dbReference>
<evidence type="ECO:0000313" key="1">
    <source>
        <dbReference type="EMBL" id="CAE7871583.1"/>
    </source>
</evidence>
<reference evidence="1" key="1">
    <citation type="submission" date="2021-02" db="EMBL/GenBank/DDBJ databases">
        <authorList>
            <person name="Dougan E. K."/>
            <person name="Rhodes N."/>
            <person name="Thang M."/>
            <person name="Chan C."/>
        </authorList>
    </citation>
    <scope>NUCLEOTIDE SEQUENCE</scope>
</reference>
<gene>
    <name evidence="1" type="ORF">SNEC2469_LOCUS28199</name>
</gene>
<sequence>MSAQKIIFCPDPDKGKAAKKLYDWLNDEKQAGIAKDEVYFFDDHTGNAAEMAEFGFNGREIACEPRDKMIGDGIVGLCGALLREIQREKGIKTCKQLIE</sequence>
<evidence type="ECO:0000313" key="2">
    <source>
        <dbReference type="Proteomes" id="UP000601435"/>
    </source>
</evidence>
<evidence type="ECO:0008006" key="3">
    <source>
        <dbReference type="Google" id="ProtNLM"/>
    </source>
</evidence>
<feature type="non-terminal residue" evidence="1">
    <location>
        <position position="1"/>
    </location>
</feature>
<dbReference type="Proteomes" id="UP000601435">
    <property type="component" value="Unassembled WGS sequence"/>
</dbReference>
<organism evidence="1 2">
    <name type="scientific">Symbiodinium necroappetens</name>
    <dbReference type="NCBI Taxonomy" id="1628268"/>
    <lineage>
        <taxon>Eukaryota</taxon>
        <taxon>Sar</taxon>
        <taxon>Alveolata</taxon>
        <taxon>Dinophyceae</taxon>
        <taxon>Suessiales</taxon>
        <taxon>Symbiodiniaceae</taxon>
        <taxon>Symbiodinium</taxon>
    </lineage>
</organism>
<proteinExistence type="predicted"/>
<protein>
    <recommendedName>
        <fullName evidence="3">Magnesium-dependent phosphatase 1</fullName>
    </recommendedName>
</protein>
<name>A0A813AK36_9DINO</name>